<evidence type="ECO:0008006" key="3">
    <source>
        <dbReference type="Google" id="ProtNLM"/>
    </source>
</evidence>
<accession>A0A5D2KHQ4</accession>
<dbReference type="EMBL" id="CM017628">
    <property type="protein sequence ID" value="TYH66330.1"/>
    <property type="molecule type" value="Genomic_DNA"/>
</dbReference>
<proteinExistence type="predicted"/>
<keyword evidence="2" id="KW-1185">Reference proteome</keyword>
<evidence type="ECO:0000313" key="1">
    <source>
        <dbReference type="EMBL" id="TYH66330.1"/>
    </source>
</evidence>
<reference evidence="1 2" key="1">
    <citation type="submission" date="2019-07" db="EMBL/GenBank/DDBJ databases">
        <title>WGS assembly of Gossypium tomentosum.</title>
        <authorList>
            <person name="Chen Z.J."/>
            <person name="Sreedasyam A."/>
            <person name="Ando A."/>
            <person name="Song Q."/>
            <person name="De L."/>
            <person name="Hulse-Kemp A."/>
            <person name="Ding M."/>
            <person name="Ye W."/>
            <person name="Kirkbride R."/>
            <person name="Jenkins J."/>
            <person name="Plott C."/>
            <person name="Lovell J."/>
            <person name="Lin Y.-M."/>
            <person name="Vaughn R."/>
            <person name="Liu B."/>
            <person name="Li W."/>
            <person name="Simpson S."/>
            <person name="Scheffler B."/>
            <person name="Saski C."/>
            <person name="Grover C."/>
            <person name="Hu G."/>
            <person name="Conover J."/>
            <person name="Carlson J."/>
            <person name="Shu S."/>
            <person name="Boston L."/>
            <person name="Williams M."/>
            <person name="Peterson D."/>
            <person name="Mcgee K."/>
            <person name="Jones D."/>
            <person name="Wendel J."/>
            <person name="Stelly D."/>
            <person name="Grimwood J."/>
            <person name="Schmutz J."/>
        </authorList>
    </citation>
    <scope>NUCLEOTIDE SEQUENCE [LARGE SCALE GENOMIC DNA]</scope>
    <source>
        <strain evidence="1">7179.01</strain>
    </source>
</reference>
<sequence>MCRGVLDGIGEMGGYITLLQSWAWYKLPFLTPVTRAFIGYPPMARWRHEIHDTGIGTKNTALLRMKIEINAKKGR</sequence>
<gene>
    <name evidence="1" type="ORF">ES332_D06G115200v1</name>
</gene>
<evidence type="ECO:0000313" key="2">
    <source>
        <dbReference type="Proteomes" id="UP000322667"/>
    </source>
</evidence>
<dbReference type="AlphaFoldDB" id="A0A5D2KHQ4"/>
<dbReference type="Proteomes" id="UP000322667">
    <property type="component" value="Chromosome D06"/>
</dbReference>
<organism evidence="1 2">
    <name type="scientific">Gossypium tomentosum</name>
    <name type="common">Hawaiian cotton</name>
    <name type="synonym">Gossypium sandvicense</name>
    <dbReference type="NCBI Taxonomy" id="34277"/>
    <lineage>
        <taxon>Eukaryota</taxon>
        <taxon>Viridiplantae</taxon>
        <taxon>Streptophyta</taxon>
        <taxon>Embryophyta</taxon>
        <taxon>Tracheophyta</taxon>
        <taxon>Spermatophyta</taxon>
        <taxon>Magnoliopsida</taxon>
        <taxon>eudicotyledons</taxon>
        <taxon>Gunneridae</taxon>
        <taxon>Pentapetalae</taxon>
        <taxon>rosids</taxon>
        <taxon>malvids</taxon>
        <taxon>Malvales</taxon>
        <taxon>Malvaceae</taxon>
        <taxon>Malvoideae</taxon>
        <taxon>Gossypium</taxon>
    </lineage>
</organism>
<name>A0A5D2KHQ4_GOSTO</name>
<protein>
    <recommendedName>
        <fullName evidence="3">Aminotransferase-like plant mobile domain-containing protein</fullName>
    </recommendedName>
</protein>